<organism evidence="9 10">
    <name type="scientific">Pedobacter caeni</name>
    <dbReference type="NCBI Taxonomy" id="288992"/>
    <lineage>
        <taxon>Bacteria</taxon>
        <taxon>Pseudomonadati</taxon>
        <taxon>Bacteroidota</taxon>
        <taxon>Sphingobacteriia</taxon>
        <taxon>Sphingobacteriales</taxon>
        <taxon>Sphingobacteriaceae</taxon>
        <taxon>Pedobacter</taxon>
    </lineage>
</organism>
<dbReference type="GO" id="GO:0009279">
    <property type="term" value="C:cell outer membrane"/>
    <property type="evidence" value="ECO:0007669"/>
    <property type="project" value="UniProtKB-SubCell"/>
</dbReference>
<dbReference type="InterPro" id="IPR012944">
    <property type="entry name" value="SusD_RagB_dom"/>
</dbReference>
<feature type="chain" id="PRO_5012906210" evidence="6">
    <location>
        <begin position="28"/>
        <end position="486"/>
    </location>
</feature>
<dbReference type="InterPro" id="IPR011990">
    <property type="entry name" value="TPR-like_helical_dom_sf"/>
</dbReference>
<evidence type="ECO:0000259" key="7">
    <source>
        <dbReference type="Pfam" id="PF07980"/>
    </source>
</evidence>
<evidence type="ECO:0000256" key="2">
    <source>
        <dbReference type="ARBA" id="ARBA00006275"/>
    </source>
</evidence>
<accession>A0A1M5DEB2</accession>
<evidence type="ECO:0000313" key="10">
    <source>
        <dbReference type="Proteomes" id="UP000184287"/>
    </source>
</evidence>
<proteinExistence type="inferred from homology"/>
<dbReference type="Gene3D" id="1.25.40.390">
    <property type="match status" value="1"/>
</dbReference>
<sequence>MFIYHFHTKRILLSLSALLCFSCNKLVEIPQPKNTVTTVKVFTNDAQAQSVMAGILTQMINGTGTLGTRTFSNGLTTLLGGLSADEFDSQISGPTVTYYQFNSNNLNINVSFMGELWESAYQAVYGANAILEGIEASKSPTLHQKVRTELAAEAKFIRAFSYFYLLNLFGDVPLAMTTDFNKTKNLPRAAVSVVYQQIINDLNDAVNGLPADYSAGGGERIRANKWAAKALLARVYLFTGAYTQALTEANEVIAQTGLYRLEELDKIFLKNSSESIWQLQQNTNAGPGTSTPEGDVHLPNPLHSGTLSFTLSRALLKTFEAGDLRGSLWVDSADYTNMGITTRTIFPFKYKSGKHNRVLGGVSTEYYMVLRLAEQYLIRAEANALNGQTGAALADLNILRNRAGLGELPVSLTKEEVLAAVAKERQTELFTEWGHRWFDLKRTGKAQEVLSALPVKQPWRGNYQLLYPIPKSEILRGAFLVQNPNY</sequence>
<name>A0A1M5DEB2_9SPHI</name>
<evidence type="ECO:0000256" key="4">
    <source>
        <dbReference type="ARBA" id="ARBA00023136"/>
    </source>
</evidence>
<evidence type="ECO:0000256" key="1">
    <source>
        <dbReference type="ARBA" id="ARBA00004442"/>
    </source>
</evidence>
<dbReference type="AlphaFoldDB" id="A0A1M5DEB2"/>
<dbReference type="STRING" id="288992.SAMN04488522_103191"/>
<keyword evidence="5" id="KW-0998">Cell outer membrane</keyword>
<reference evidence="10" key="1">
    <citation type="submission" date="2016-11" db="EMBL/GenBank/DDBJ databases">
        <authorList>
            <person name="Varghese N."/>
            <person name="Submissions S."/>
        </authorList>
    </citation>
    <scope>NUCLEOTIDE SEQUENCE [LARGE SCALE GENOMIC DNA]</scope>
    <source>
        <strain evidence="10">DSM 16990</strain>
    </source>
</reference>
<dbReference type="Proteomes" id="UP000184287">
    <property type="component" value="Unassembled WGS sequence"/>
</dbReference>
<dbReference type="CDD" id="cd08977">
    <property type="entry name" value="SusD"/>
    <property type="match status" value="1"/>
</dbReference>
<feature type="domain" description="SusD-like N-terminal" evidence="8">
    <location>
        <begin position="100"/>
        <end position="237"/>
    </location>
</feature>
<comment type="subcellular location">
    <subcellularLocation>
        <location evidence="1">Cell outer membrane</location>
    </subcellularLocation>
</comment>
<dbReference type="EMBL" id="FQUQ01000003">
    <property type="protein sequence ID" value="SHF65174.1"/>
    <property type="molecule type" value="Genomic_DNA"/>
</dbReference>
<dbReference type="Pfam" id="PF07980">
    <property type="entry name" value="SusD_RagB"/>
    <property type="match status" value="1"/>
</dbReference>
<comment type="similarity">
    <text evidence="2">Belongs to the SusD family.</text>
</comment>
<evidence type="ECO:0000256" key="5">
    <source>
        <dbReference type="ARBA" id="ARBA00023237"/>
    </source>
</evidence>
<feature type="signal peptide" evidence="6">
    <location>
        <begin position="1"/>
        <end position="27"/>
    </location>
</feature>
<evidence type="ECO:0000259" key="8">
    <source>
        <dbReference type="Pfam" id="PF14322"/>
    </source>
</evidence>
<keyword evidence="10" id="KW-1185">Reference proteome</keyword>
<evidence type="ECO:0000256" key="3">
    <source>
        <dbReference type="ARBA" id="ARBA00022729"/>
    </source>
</evidence>
<dbReference type="SUPFAM" id="SSF48452">
    <property type="entry name" value="TPR-like"/>
    <property type="match status" value="1"/>
</dbReference>
<protein>
    <submittedName>
        <fullName evidence="9">RagB/SusD domain-containing protein</fullName>
    </submittedName>
</protein>
<dbReference type="Pfam" id="PF14322">
    <property type="entry name" value="SusD-like_3"/>
    <property type="match status" value="1"/>
</dbReference>
<keyword evidence="4" id="KW-0472">Membrane</keyword>
<keyword evidence="3 6" id="KW-0732">Signal</keyword>
<evidence type="ECO:0000256" key="6">
    <source>
        <dbReference type="SAM" id="SignalP"/>
    </source>
</evidence>
<evidence type="ECO:0000313" key="9">
    <source>
        <dbReference type="EMBL" id="SHF65174.1"/>
    </source>
</evidence>
<feature type="domain" description="RagB/SusD" evidence="7">
    <location>
        <begin position="337"/>
        <end position="486"/>
    </location>
</feature>
<gene>
    <name evidence="9" type="ORF">SAMN04488522_103191</name>
</gene>
<dbReference type="InterPro" id="IPR033985">
    <property type="entry name" value="SusD-like_N"/>
</dbReference>